<name>A0A9W8DXJ0_9FUNG</name>
<dbReference type="EMBL" id="JANBPT010000367">
    <property type="protein sequence ID" value="KAJ1922887.1"/>
    <property type="molecule type" value="Genomic_DNA"/>
</dbReference>
<keyword evidence="3" id="KW-1185">Reference proteome</keyword>
<feature type="region of interest" description="Disordered" evidence="1">
    <location>
        <begin position="421"/>
        <end position="475"/>
    </location>
</feature>
<dbReference type="AlphaFoldDB" id="A0A9W8DXJ0"/>
<dbReference type="OrthoDB" id="5695693at2759"/>
<comment type="caution">
    <text evidence="2">The sequence shown here is derived from an EMBL/GenBank/DDBJ whole genome shotgun (WGS) entry which is preliminary data.</text>
</comment>
<evidence type="ECO:0000256" key="1">
    <source>
        <dbReference type="SAM" id="MobiDB-lite"/>
    </source>
</evidence>
<feature type="compositionally biased region" description="Basic and acidic residues" evidence="1">
    <location>
        <begin position="1"/>
        <end position="10"/>
    </location>
</feature>
<sequence length="579" mass="62176">MLKPESHEDAAVIPSPTLTPNSKASPSYTTTSTPTPPRTGSANKPSVGYSDGSDVSEDEVFFGPVTTRERQLVGTIDFYRRQTIHVNSPSNNFELDLSPSPNATPTKRTRCDPPPPTGQGDPPSSPSKAMDTEGAAPISPPVLTESYSATSSPTSLSSPLPPHTVGEAPAAIPIDSPDTAWEPALSPESILADDTPIQSASTRTSSRLATVRARVVNGVTGLSPSPSPAGDPAARRPLRGRLNRAAPRRKPLGELTGAELRKITAANTRFNERYERRDLELVVIRKEIPRPLSPSMVVEEEFEEDEDGDMYGVAMSEDGDDDGWVDLPSDANLTQADMATLATIDDVADSSDAMQADSPPAEFVSLGGSDDMQSVSSTTPSSWESGTILVGLGVEPMVLPDKDDGDEPIAEFQRIRWNSNLVEFDDDPPDGPTSPLPRSVTSAPKSCLRGVPLTPPLFPEVPPSPLDHGIVDSSISPADDEVEMDTMAGLTSPGSPQTVKIQRILYADDDLDDPDFRDQLIFRNRVYSKAFEADLSQTPDESQASETCITLTPENLTEANHLLLGKPKPKPTKRKKRNR</sequence>
<feature type="region of interest" description="Disordered" evidence="1">
    <location>
        <begin position="219"/>
        <end position="247"/>
    </location>
</feature>
<organism evidence="2 3">
    <name type="scientific">Tieghemiomyces parasiticus</name>
    <dbReference type="NCBI Taxonomy" id="78921"/>
    <lineage>
        <taxon>Eukaryota</taxon>
        <taxon>Fungi</taxon>
        <taxon>Fungi incertae sedis</taxon>
        <taxon>Zoopagomycota</taxon>
        <taxon>Kickxellomycotina</taxon>
        <taxon>Dimargaritomycetes</taxon>
        <taxon>Dimargaritales</taxon>
        <taxon>Dimargaritaceae</taxon>
        <taxon>Tieghemiomyces</taxon>
    </lineage>
</organism>
<dbReference type="Proteomes" id="UP001150569">
    <property type="component" value="Unassembled WGS sequence"/>
</dbReference>
<feature type="compositionally biased region" description="Low complexity" evidence="1">
    <location>
        <begin position="25"/>
        <end position="41"/>
    </location>
</feature>
<feature type="region of interest" description="Disordered" evidence="1">
    <location>
        <begin position="1"/>
        <end position="68"/>
    </location>
</feature>
<accession>A0A9W8DXJ0</accession>
<feature type="compositionally biased region" description="Basic residues" evidence="1">
    <location>
        <begin position="236"/>
        <end position="247"/>
    </location>
</feature>
<evidence type="ECO:0000313" key="2">
    <source>
        <dbReference type="EMBL" id="KAJ1922887.1"/>
    </source>
</evidence>
<feature type="region of interest" description="Disordered" evidence="1">
    <location>
        <begin position="86"/>
        <end position="182"/>
    </location>
</feature>
<proteinExistence type="predicted"/>
<feature type="compositionally biased region" description="Polar residues" evidence="1">
    <location>
        <begin position="86"/>
        <end position="106"/>
    </location>
</feature>
<feature type="compositionally biased region" description="Basic residues" evidence="1">
    <location>
        <begin position="567"/>
        <end position="579"/>
    </location>
</feature>
<evidence type="ECO:0000313" key="3">
    <source>
        <dbReference type="Proteomes" id="UP001150569"/>
    </source>
</evidence>
<feature type="compositionally biased region" description="Pro residues" evidence="1">
    <location>
        <begin position="453"/>
        <end position="465"/>
    </location>
</feature>
<feature type="region of interest" description="Disordered" evidence="1">
    <location>
        <begin position="558"/>
        <end position="579"/>
    </location>
</feature>
<gene>
    <name evidence="2" type="ORF">IWQ60_006223</name>
</gene>
<protein>
    <submittedName>
        <fullName evidence="2">Uncharacterized protein</fullName>
    </submittedName>
</protein>
<reference evidence="2" key="1">
    <citation type="submission" date="2022-07" db="EMBL/GenBank/DDBJ databases">
        <title>Phylogenomic reconstructions and comparative analyses of Kickxellomycotina fungi.</title>
        <authorList>
            <person name="Reynolds N.K."/>
            <person name="Stajich J.E."/>
            <person name="Barry K."/>
            <person name="Grigoriev I.V."/>
            <person name="Crous P."/>
            <person name="Smith M.E."/>
        </authorList>
    </citation>
    <scope>NUCLEOTIDE SEQUENCE</scope>
    <source>
        <strain evidence="2">RSA 861</strain>
    </source>
</reference>